<dbReference type="RefSeq" id="WP_413779084.1">
    <property type="nucleotide sequence ID" value="NZ_JAUOZS010000001.1"/>
</dbReference>
<feature type="domain" description="DUF2229" evidence="1">
    <location>
        <begin position="4"/>
        <end position="199"/>
    </location>
</feature>
<evidence type="ECO:0000313" key="2">
    <source>
        <dbReference type="EMBL" id="MDT8900546.1"/>
    </source>
</evidence>
<dbReference type="InterPro" id="IPR018709">
    <property type="entry name" value="CoA_activase_DUF2229"/>
</dbReference>
<keyword evidence="3" id="KW-1185">Reference proteome</keyword>
<organism evidence="2 3">
    <name type="scientific">Anaeroselena agilis</name>
    <dbReference type="NCBI Taxonomy" id="3063788"/>
    <lineage>
        <taxon>Bacteria</taxon>
        <taxon>Bacillati</taxon>
        <taxon>Bacillota</taxon>
        <taxon>Negativicutes</taxon>
        <taxon>Acetonemataceae</taxon>
        <taxon>Anaeroselena</taxon>
    </lineage>
</organism>
<accession>A0ABU3NXJ3</accession>
<dbReference type="Proteomes" id="UP001254848">
    <property type="component" value="Unassembled WGS sequence"/>
</dbReference>
<name>A0ABU3NXJ3_9FIRM</name>
<evidence type="ECO:0000259" key="1">
    <source>
        <dbReference type="Pfam" id="PF09989"/>
    </source>
</evidence>
<reference evidence="2 3" key="1">
    <citation type="submission" date="2023-07" db="EMBL/GenBank/DDBJ databases">
        <title>The novel representative of Negativicutes class, Anaeroselena agilis gen. nov. sp. nov.</title>
        <authorList>
            <person name="Prokofeva M.I."/>
            <person name="Elcheninov A.G."/>
            <person name="Klyukina A."/>
            <person name="Kublanov I.V."/>
            <person name="Frolov E.N."/>
            <person name="Podosokorskaya O.A."/>
        </authorList>
    </citation>
    <scope>NUCLEOTIDE SEQUENCE [LARGE SCALE GENOMIC DNA]</scope>
    <source>
        <strain evidence="2 3">4137-cl</strain>
    </source>
</reference>
<gene>
    <name evidence="2" type="ORF">Q4T40_04745</name>
</gene>
<dbReference type="Pfam" id="PF09989">
    <property type="entry name" value="DUF2229"/>
    <property type="match status" value="1"/>
</dbReference>
<dbReference type="InterPro" id="IPR051805">
    <property type="entry name" value="Dehydratase_Activator_Redct"/>
</dbReference>
<dbReference type="Gene3D" id="3.40.50.11900">
    <property type="match status" value="1"/>
</dbReference>
<evidence type="ECO:0000313" key="3">
    <source>
        <dbReference type="Proteomes" id="UP001254848"/>
    </source>
</evidence>
<dbReference type="PANTHER" id="PTHR32329:SF2">
    <property type="entry name" value="BIFUNCTIONAL PROTEIN [INCLUDES 2-HYDROXYACYL-COA DEHYDRATASE (N-TER) AND ITS ACTIVATOR DOMAIN (C_TERM)"/>
    <property type="match status" value="1"/>
</dbReference>
<protein>
    <submittedName>
        <fullName evidence="2">Acyl-CoA dehydratase activase-related protein</fullName>
    </submittedName>
</protein>
<comment type="caution">
    <text evidence="2">The sequence shown here is derived from an EMBL/GenBank/DDBJ whole genome shotgun (WGS) entry which is preliminary data.</text>
</comment>
<proteinExistence type="predicted"/>
<sequence length="301" mass="32395">MPPTVGIPRGLLYYYYGDVWSGFIRRLGAEPAVSPETTRPVIEAGGSVDEVCLPVKAFFGHALSLADKVDLLFLPRVVSVAAGHYSCPKIIGLPDIVRAALPGGPPLIAPTVDLRQGRRSLCRAIISAGQALGRSPLYSLYAWQRAWQEYRKPAAAAGKPAGLSRIVLVGHPYILNDRHICMDIGGKLAAMGMEVVTPDKADPRAAAQAAAALPKNIFWNYCRQLAGAALTFLAASPPPDGMIFLTSFACGPDSLVGEQLRRFAGRRGVPFLLVALDEHTAEAGLVTRLEAFTDMIRRRRP</sequence>
<dbReference type="PANTHER" id="PTHR32329">
    <property type="entry name" value="BIFUNCTIONAL PROTEIN [INCLUDES 2-HYDROXYACYL-COA DEHYDRATASE (N-TER) AND ITS ACTIVATOR DOMAIN (C_TERM)-RELATED"/>
    <property type="match status" value="1"/>
</dbReference>
<dbReference type="EMBL" id="JAUOZS010000001">
    <property type="protein sequence ID" value="MDT8900546.1"/>
    <property type="molecule type" value="Genomic_DNA"/>
</dbReference>